<feature type="transmembrane region" description="Helical" evidence="1">
    <location>
        <begin position="52"/>
        <end position="71"/>
    </location>
</feature>
<feature type="transmembrane region" description="Helical" evidence="1">
    <location>
        <begin position="132"/>
        <end position="153"/>
    </location>
</feature>
<feature type="transmembrane region" description="Helical" evidence="1">
    <location>
        <begin position="21"/>
        <end position="46"/>
    </location>
</feature>
<evidence type="ECO:0000256" key="1">
    <source>
        <dbReference type="SAM" id="Phobius"/>
    </source>
</evidence>
<keyword evidence="1" id="KW-0812">Transmembrane</keyword>
<keyword evidence="1" id="KW-0472">Membrane</keyword>
<protein>
    <submittedName>
        <fullName evidence="2">Uncharacterized protein</fullName>
    </submittedName>
</protein>
<evidence type="ECO:0000313" key="3">
    <source>
        <dbReference type="Proteomes" id="UP000646523"/>
    </source>
</evidence>
<comment type="caution">
    <text evidence="2">The sequence shown here is derived from an EMBL/GenBank/DDBJ whole genome shotgun (WGS) entry which is preliminary data.</text>
</comment>
<keyword evidence="1" id="KW-1133">Transmembrane helix</keyword>
<sequence length="183" mass="18640">MIIMITRARVSGCFGSPVVAGAVLVLCAIGAAALTGALLSLLGAALEPGMRALLALVAASAVAAGAVTRPVPWQLDRETDTDWLSYEDWRTAAFNGFALGLGFTTRIGFWLFYLVPLTAFAVADPILGAAGYAAFAVSRVGGSALLAAADIWIDGGIVRARVVADLIAGLALGALLTALVPLL</sequence>
<dbReference type="Proteomes" id="UP000646523">
    <property type="component" value="Unassembled WGS sequence"/>
</dbReference>
<name>A0A917YX17_9ACTN</name>
<reference evidence="2" key="1">
    <citation type="journal article" date="2014" name="Int. J. Syst. Evol. Microbiol.">
        <title>Complete genome sequence of Corynebacterium casei LMG S-19264T (=DSM 44701T), isolated from a smear-ripened cheese.</title>
        <authorList>
            <consortium name="US DOE Joint Genome Institute (JGI-PGF)"/>
            <person name="Walter F."/>
            <person name="Albersmeier A."/>
            <person name="Kalinowski J."/>
            <person name="Ruckert C."/>
        </authorList>
    </citation>
    <scope>NUCLEOTIDE SEQUENCE</scope>
    <source>
        <strain evidence="2">CGMCC 4.7368</strain>
    </source>
</reference>
<reference evidence="2" key="2">
    <citation type="submission" date="2020-09" db="EMBL/GenBank/DDBJ databases">
        <authorList>
            <person name="Sun Q."/>
            <person name="Zhou Y."/>
        </authorList>
    </citation>
    <scope>NUCLEOTIDE SEQUENCE</scope>
    <source>
        <strain evidence="2">CGMCC 4.7368</strain>
    </source>
</reference>
<feature type="transmembrane region" description="Helical" evidence="1">
    <location>
        <begin position="92"/>
        <end position="112"/>
    </location>
</feature>
<gene>
    <name evidence="2" type="ORF">GCM10012289_21310</name>
</gene>
<evidence type="ECO:0000313" key="2">
    <source>
        <dbReference type="EMBL" id="GGO66689.1"/>
    </source>
</evidence>
<feature type="transmembrane region" description="Helical" evidence="1">
    <location>
        <begin position="162"/>
        <end position="182"/>
    </location>
</feature>
<accession>A0A917YX17</accession>
<dbReference type="EMBL" id="BMNH01000004">
    <property type="protein sequence ID" value="GGO66689.1"/>
    <property type="molecule type" value="Genomic_DNA"/>
</dbReference>
<organism evidence="2 3">
    <name type="scientific">Nonomuraea cavernae</name>
    <dbReference type="NCBI Taxonomy" id="2045107"/>
    <lineage>
        <taxon>Bacteria</taxon>
        <taxon>Bacillati</taxon>
        <taxon>Actinomycetota</taxon>
        <taxon>Actinomycetes</taxon>
        <taxon>Streptosporangiales</taxon>
        <taxon>Streptosporangiaceae</taxon>
        <taxon>Nonomuraea</taxon>
    </lineage>
</organism>
<proteinExistence type="predicted"/>
<keyword evidence="3" id="KW-1185">Reference proteome</keyword>
<dbReference type="AlphaFoldDB" id="A0A917YX17"/>